<accession>A0A6J5TH05</accession>
<dbReference type="AlphaFoldDB" id="A0A6J5TH05"/>
<reference evidence="1 2" key="1">
    <citation type="submission" date="2020-05" db="EMBL/GenBank/DDBJ databases">
        <authorList>
            <person name="Campoy J."/>
            <person name="Schneeberger K."/>
            <person name="Spophaly S."/>
        </authorList>
    </citation>
    <scope>NUCLEOTIDE SEQUENCE [LARGE SCALE GENOMIC DNA]</scope>
    <source>
        <strain evidence="1">PruArmRojPasFocal</strain>
    </source>
</reference>
<dbReference type="InterPro" id="IPR045026">
    <property type="entry name" value="LIMYB"/>
</dbReference>
<dbReference type="PANTHER" id="PTHR47584:SF17">
    <property type="entry name" value="MYB_SANT-LIKE DNA-BINDING DOMAIN PROTEIN"/>
    <property type="match status" value="1"/>
</dbReference>
<evidence type="ECO:0000313" key="1">
    <source>
        <dbReference type="EMBL" id="CAB4263230.1"/>
    </source>
</evidence>
<gene>
    <name evidence="1" type="ORF">CURHAP_LOCUS3201</name>
</gene>
<dbReference type="EMBL" id="CAEKDK010000001">
    <property type="protein sequence ID" value="CAB4263230.1"/>
    <property type="molecule type" value="Genomic_DNA"/>
</dbReference>
<evidence type="ECO:0000313" key="2">
    <source>
        <dbReference type="Proteomes" id="UP000507222"/>
    </source>
</evidence>
<protein>
    <recommendedName>
        <fullName evidence="3">Myb/SANT-like domain-containing protein</fullName>
    </recommendedName>
</protein>
<dbReference type="Proteomes" id="UP000507222">
    <property type="component" value="Unassembled WGS sequence"/>
</dbReference>
<sequence length="223" mass="25856">MWRRKQETRKGYWDDEAFDAFIKICVVETIDGNRSCGHFSKKGWKNVENPEASKFRTCGLKDADQLDILFRDIDVTSDGAWATSQGSVHDVENVLPRQTENSNEDGDYSLENGLEYNDGLDNIDDVDTFLILKLSNKIKHEKKKGCIEEVMQVVEGIHKIVEDDEVFVKAAYVLTERKNREMFVAMRQTNRQIMWLRSAYDLKEVGDILVVEAPHHFRSWVHL</sequence>
<evidence type="ECO:0008006" key="3">
    <source>
        <dbReference type="Google" id="ProtNLM"/>
    </source>
</evidence>
<name>A0A6J5TH05_PRUAR</name>
<proteinExistence type="predicted"/>
<dbReference type="PANTHER" id="PTHR47584">
    <property type="match status" value="1"/>
</dbReference>
<organism evidence="1 2">
    <name type="scientific">Prunus armeniaca</name>
    <name type="common">Apricot</name>
    <name type="synonym">Armeniaca vulgaris</name>
    <dbReference type="NCBI Taxonomy" id="36596"/>
    <lineage>
        <taxon>Eukaryota</taxon>
        <taxon>Viridiplantae</taxon>
        <taxon>Streptophyta</taxon>
        <taxon>Embryophyta</taxon>
        <taxon>Tracheophyta</taxon>
        <taxon>Spermatophyta</taxon>
        <taxon>Magnoliopsida</taxon>
        <taxon>eudicotyledons</taxon>
        <taxon>Gunneridae</taxon>
        <taxon>Pentapetalae</taxon>
        <taxon>rosids</taxon>
        <taxon>fabids</taxon>
        <taxon>Rosales</taxon>
        <taxon>Rosaceae</taxon>
        <taxon>Amygdaloideae</taxon>
        <taxon>Amygdaleae</taxon>
        <taxon>Prunus</taxon>
    </lineage>
</organism>